<comment type="caution">
    <text evidence="1">The sequence shown here is derived from an EMBL/GenBank/DDBJ whole genome shotgun (WGS) entry which is preliminary data.</text>
</comment>
<evidence type="ECO:0000313" key="1">
    <source>
        <dbReference type="EMBL" id="CDM06320.1"/>
    </source>
</evidence>
<accession>W6PQS5</accession>
<name>W6PQS5_9BACE</name>
<reference evidence="1 2" key="1">
    <citation type="submission" date="2013-12" db="EMBL/GenBank/DDBJ databases">
        <title>Improved hybrid genome assemblies of Bacteroides xylanisolvens SD CC 1b and Bacteroides xylanisolvens SD CC 2a using Illumina and 454 Sequencing.</title>
        <authorList>
            <person name="Ramaraj T."/>
            <person name="Sundararajan A."/>
            <person name="Mudge J."/>
            <person name="Schilkey F.D."/>
            <person name="Delvecchio V."/>
            <person name="Donlon M."/>
            <person name="Ziemer C."/>
        </authorList>
    </citation>
    <scope>NUCLEOTIDE SEQUENCE [LARGE SCALE GENOMIC DNA]</scope>
</reference>
<dbReference type="Proteomes" id="UP000019380">
    <property type="component" value="Unassembled WGS sequence"/>
</dbReference>
<sequence length="63" mass="6485">MASPVWNLVLVASITGVRVAGLARCGLCRGLEAACRGADGEGRAVGGKIAVSGDIWFHFIRTA</sequence>
<protein>
    <submittedName>
        <fullName evidence="1">Uncharacterized protein</fullName>
    </submittedName>
</protein>
<evidence type="ECO:0000313" key="2">
    <source>
        <dbReference type="Proteomes" id="UP000019380"/>
    </source>
</evidence>
<dbReference type="EMBL" id="CBXG010000046">
    <property type="protein sequence ID" value="CDM06320.1"/>
    <property type="molecule type" value="Genomic_DNA"/>
</dbReference>
<organism evidence="1 2">
    <name type="scientific">Bacteroides xylanisolvens SD CC 1b</name>
    <dbReference type="NCBI Taxonomy" id="702447"/>
    <lineage>
        <taxon>Bacteria</taxon>
        <taxon>Pseudomonadati</taxon>
        <taxon>Bacteroidota</taxon>
        <taxon>Bacteroidia</taxon>
        <taxon>Bacteroidales</taxon>
        <taxon>Bacteroidaceae</taxon>
        <taxon>Bacteroides</taxon>
    </lineage>
</organism>
<gene>
    <name evidence="1" type="ORF">BN890_39230</name>
</gene>
<proteinExistence type="predicted"/>
<dbReference type="AlphaFoldDB" id="W6PQS5"/>